<keyword evidence="4" id="KW-1185">Reference proteome</keyword>
<reference evidence="3" key="1">
    <citation type="submission" date="2022-04" db="EMBL/GenBank/DDBJ databases">
        <title>Diverse halophilic archaea isolated from saline environments.</title>
        <authorList>
            <person name="Cui H.-L."/>
        </authorList>
    </citation>
    <scope>NUCLEOTIDE SEQUENCE</scope>
    <source>
        <strain evidence="3">XZYJT40</strain>
    </source>
</reference>
<evidence type="ECO:0000259" key="2">
    <source>
        <dbReference type="Pfam" id="PF26033"/>
    </source>
</evidence>
<feature type="compositionally biased region" description="Low complexity" evidence="1">
    <location>
        <begin position="61"/>
        <end position="74"/>
    </location>
</feature>
<sequence length="175" mass="18900">MDDEDPRAIRSVAVTTDDVVAAHEARQRSPRRPVLRVTPPFTGRMRARLHDPGPAAKRSEAAAGESAAVGQESGTDSGASESVGDRDPATGAVHLPPARFLDADAIGPFPAPDDTEDALRADPEVEFTVERHRERHVEAVEAWRETVRETVMDEAVIRLDGGEVHRVEVKTLGDG</sequence>
<dbReference type="KEGG" id="haxz:M0R88_01430"/>
<name>A0A8U0IL63_9EURY</name>
<protein>
    <recommendedName>
        <fullName evidence="2">DUF8009 domain-containing protein</fullName>
    </recommendedName>
</protein>
<organism evidence="3 4">
    <name type="scientific">Halorussus gelatinilyticus</name>
    <dbReference type="NCBI Taxonomy" id="2937524"/>
    <lineage>
        <taxon>Archaea</taxon>
        <taxon>Methanobacteriati</taxon>
        <taxon>Methanobacteriota</taxon>
        <taxon>Stenosarchaea group</taxon>
        <taxon>Halobacteria</taxon>
        <taxon>Halobacteriales</taxon>
        <taxon>Haladaptataceae</taxon>
        <taxon>Halorussus</taxon>
    </lineage>
</organism>
<dbReference type="Pfam" id="PF26033">
    <property type="entry name" value="DUF8009"/>
    <property type="match status" value="1"/>
</dbReference>
<dbReference type="GeneID" id="72188475"/>
<dbReference type="Proteomes" id="UP000830434">
    <property type="component" value="Chromosome"/>
</dbReference>
<feature type="domain" description="DUF8009" evidence="2">
    <location>
        <begin position="3"/>
        <end position="173"/>
    </location>
</feature>
<gene>
    <name evidence="3" type="ORF">M0R88_01430</name>
</gene>
<dbReference type="AlphaFoldDB" id="A0A8U0IL63"/>
<evidence type="ECO:0000256" key="1">
    <source>
        <dbReference type="SAM" id="MobiDB-lite"/>
    </source>
</evidence>
<dbReference type="InterPro" id="IPR058322">
    <property type="entry name" value="DUF8009"/>
</dbReference>
<dbReference type="RefSeq" id="WP_248655187.1">
    <property type="nucleotide sequence ID" value="NZ_CP096658.1"/>
</dbReference>
<evidence type="ECO:0000313" key="4">
    <source>
        <dbReference type="Proteomes" id="UP000830434"/>
    </source>
</evidence>
<evidence type="ECO:0000313" key="3">
    <source>
        <dbReference type="EMBL" id="UPW00779.1"/>
    </source>
</evidence>
<proteinExistence type="predicted"/>
<accession>A0A8U0IL63</accession>
<feature type="region of interest" description="Disordered" evidence="1">
    <location>
        <begin position="20"/>
        <end position="121"/>
    </location>
</feature>
<dbReference type="EMBL" id="CP096658">
    <property type="protein sequence ID" value="UPW00779.1"/>
    <property type="molecule type" value="Genomic_DNA"/>
</dbReference>